<evidence type="ECO:0000259" key="6">
    <source>
        <dbReference type="PROSITE" id="PS50966"/>
    </source>
</evidence>
<evidence type="ECO:0000313" key="7">
    <source>
        <dbReference type="EMBL" id="KAK2654384.1"/>
    </source>
</evidence>
<dbReference type="GO" id="GO:0008270">
    <property type="term" value="F:zinc ion binding"/>
    <property type="evidence" value="ECO:0007669"/>
    <property type="project" value="UniProtKB-KW"/>
</dbReference>
<dbReference type="EMBL" id="JANJYI010000004">
    <property type="protein sequence ID" value="KAK2654384.1"/>
    <property type="molecule type" value="Genomic_DNA"/>
</dbReference>
<feature type="region of interest" description="Disordered" evidence="5">
    <location>
        <begin position="343"/>
        <end position="382"/>
    </location>
</feature>
<keyword evidence="8" id="KW-1185">Reference proteome</keyword>
<dbReference type="SMART" id="SM00575">
    <property type="entry name" value="ZnF_PMZ"/>
    <property type="match status" value="1"/>
</dbReference>
<evidence type="ECO:0000256" key="3">
    <source>
        <dbReference type="ARBA" id="ARBA00022833"/>
    </source>
</evidence>
<protein>
    <recommendedName>
        <fullName evidence="6">SWIM-type domain-containing protein</fullName>
    </recommendedName>
</protein>
<evidence type="ECO:0000256" key="5">
    <source>
        <dbReference type="SAM" id="MobiDB-lite"/>
    </source>
</evidence>
<dbReference type="Pfam" id="PF03101">
    <property type="entry name" value="FAR1"/>
    <property type="match status" value="1"/>
</dbReference>
<dbReference type="PANTHER" id="PTHR47718">
    <property type="entry name" value="OS01G0519700 PROTEIN"/>
    <property type="match status" value="1"/>
</dbReference>
<dbReference type="InterPro" id="IPR007527">
    <property type="entry name" value="Znf_SWIM"/>
</dbReference>
<proteinExistence type="predicted"/>
<evidence type="ECO:0000256" key="4">
    <source>
        <dbReference type="PROSITE-ProRule" id="PRU00325"/>
    </source>
</evidence>
<keyword evidence="3" id="KW-0862">Zinc</keyword>
<keyword evidence="2 4" id="KW-0863">Zinc-finger</keyword>
<dbReference type="PROSITE" id="PS50966">
    <property type="entry name" value="ZF_SWIM"/>
    <property type="match status" value="1"/>
</dbReference>
<accession>A0AAE0CKE6</accession>
<evidence type="ECO:0000256" key="1">
    <source>
        <dbReference type="ARBA" id="ARBA00022723"/>
    </source>
</evidence>
<dbReference type="PANTHER" id="PTHR47718:SF13">
    <property type="entry name" value="OS09G0290500 PROTEIN"/>
    <property type="match status" value="1"/>
</dbReference>
<dbReference type="Proteomes" id="UP001280121">
    <property type="component" value="Unassembled WGS sequence"/>
</dbReference>
<feature type="domain" description="SWIM-type" evidence="6">
    <location>
        <begin position="192"/>
        <end position="224"/>
    </location>
</feature>
<organism evidence="7 8">
    <name type="scientific">Dipteronia dyeriana</name>
    <dbReference type="NCBI Taxonomy" id="168575"/>
    <lineage>
        <taxon>Eukaryota</taxon>
        <taxon>Viridiplantae</taxon>
        <taxon>Streptophyta</taxon>
        <taxon>Embryophyta</taxon>
        <taxon>Tracheophyta</taxon>
        <taxon>Spermatophyta</taxon>
        <taxon>Magnoliopsida</taxon>
        <taxon>eudicotyledons</taxon>
        <taxon>Gunneridae</taxon>
        <taxon>Pentapetalae</taxon>
        <taxon>rosids</taxon>
        <taxon>malvids</taxon>
        <taxon>Sapindales</taxon>
        <taxon>Sapindaceae</taxon>
        <taxon>Hippocastanoideae</taxon>
        <taxon>Acereae</taxon>
        <taxon>Dipteronia</taxon>
    </lineage>
</organism>
<evidence type="ECO:0000313" key="8">
    <source>
        <dbReference type="Proteomes" id="UP001280121"/>
    </source>
</evidence>
<dbReference type="InterPro" id="IPR006564">
    <property type="entry name" value="Znf_PMZ"/>
</dbReference>
<dbReference type="InterPro" id="IPR004330">
    <property type="entry name" value="FAR1_DNA_bnd_dom"/>
</dbReference>
<dbReference type="Pfam" id="PF04434">
    <property type="entry name" value="SWIM"/>
    <property type="match status" value="1"/>
</dbReference>
<sequence length="382" mass="43945">MYNGEEKVKLEVGMVFNLVEELFEYYKMYGNEIGFQIIKRSSTKNDDGELKFVSYSCARCGISKSNSMNACKLQPTTKTGCKARLGASICPDGKWRITSITFEHNHELHTPGKVQYFKSNRVLKSFMKRKLELNDRAGIRLNKKINSFVVEAGGHDNLPFLEKDCRNYIDKIRRLRLGEGDVTAIQNYFLKMQVHLNEVNCNCRLCESKGILCRHAIAVLIRHGIFYVPDKYILSCWRKDVKRCHTNVKISYDNWDVKPEGQRFDKMCNSFYEVADLATNNEETFCMVMKAIDCLKAKLTIDGSGCGSSQCCANLIKDAIENEDLNNTSNEKRNILTPRVVRSKGRPPYKRRQSKVKQIIQKKKGKQRQRILRHTSSAGRFS</sequence>
<feature type="compositionally biased region" description="Basic residues" evidence="5">
    <location>
        <begin position="343"/>
        <end position="373"/>
    </location>
</feature>
<comment type="caution">
    <text evidence="7">The sequence shown here is derived from an EMBL/GenBank/DDBJ whole genome shotgun (WGS) entry which is preliminary data.</text>
</comment>
<evidence type="ECO:0000256" key="2">
    <source>
        <dbReference type="ARBA" id="ARBA00022771"/>
    </source>
</evidence>
<keyword evidence="1" id="KW-0479">Metal-binding</keyword>
<dbReference type="AlphaFoldDB" id="A0AAE0CKE6"/>
<name>A0AAE0CKE6_9ROSI</name>
<reference evidence="7" key="1">
    <citation type="journal article" date="2023" name="Plant J.">
        <title>Genome sequences and population genomics provide insights into the demographic history, inbreeding, and mutation load of two 'living fossil' tree species of Dipteronia.</title>
        <authorList>
            <person name="Feng Y."/>
            <person name="Comes H.P."/>
            <person name="Chen J."/>
            <person name="Zhu S."/>
            <person name="Lu R."/>
            <person name="Zhang X."/>
            <person name="Li P."/>
            <person name="Qiu J."/>
            <person name="Olsen K.M."/>
            <person name="Qiu Y."/>
        </authorList>
    </citation>
    <scope>NUCLEOTIDE SEQUENCE</scope>
    <source>
        <strain evidence="7">KIB01</strain>
    </source>
</reference>
<gene>
    <name evidence="7" type="ORF">Ddye_014240</name>
</gene>